<keyword evidence="4 8" id="KW-0378">Hydrolase</keyword>
<evidence type="ECO:0000256" key="1">
    <source>
        <dbReference type="ARBA" id="ARBA00001936"/>
    </source>
</evidence>
<dbReference type="AlphaFoldDB" id="A0A2T4I8E2"/>
<evidence type="ECO:0000256" key="2">
    <source>
        <dbReference type="ARBA" id="ARBA00001946"/>
    </source>
</evidence>
<comment type="cofactor">
    <cofactor evidence="2">
        <name>Mg(2+)</name>
        <dbReference type="ChEBI" id="CHEBI:18420"/>
    </cofactor>
</comment>
<evidence type="ECO:0000256" key="3">
    <source>
        <dbReference type="ARBA" id="ARBA00022723"/>
    </source>
</evidence>
<dbReference type="EMBL" id="PHHF01000001">
    <property type="protein sequence ID" value="PTD28030.1"/>
    <property type="molecule type" value="Genomic_DNA"/>
</dbReference>
<proteinExistence type="predicted"/>
<sequence length="256" mass="26685">MTGELAPAIPAATLVLMRECGGAAPELLMIERAGTMAFAAGALVFPGGRIDPGDAALAANAAVVGESPPEDAAARIAAIRETIEEVGIAIGIRPAPEPSAIAALRAALAEGGDFGALLAAGGWRLDLDALTAFARWRPNFKETRLFDTRFYLAAAPVDATPAADGGESIHALWIGAADALAGALDGRFRVIFPTRRNLERLALFDGIDAAIAHAARFTVEMVTPWVEDRGGTQYLCIRDDQGYPVTAVPLADELRG</sequence>
<evidence type="ECO:0000313" key="8">
    <source>
        <dbReference type="EMBL" id="PTD28030.1"/>
    </source>
</evidence>
<comment type="caution">
    <text evidence="8">The sequence shown here is derived from an EMBL/GenBank/DDBJ whole genome shotgun (WGS) entry which is preliminary data.</text>
</comment>
<dbReference type="RefSeq" id="WP_107393570.1">
    <property type="nucleotide sequence ID" value="NZ_PHHF01000001.1"/>
</dbReference>
<keyword evidence="6" id="KW-0464">Manganese</keyword>
<feature type="domain" description="Nudix hydrolase" evidence="7">
    <location>
        <begin position="7"/>
        <end position="203"/>
    </location>
</feature>
<dbReference type="PANTHER" id="PTHR12318">
    <property type="entry name" value="TESTOSTERONE-REGULATED PROTEIN RP2"/>
    <property type="match status" value="1"/>
</dbReference>
<comment type="cofactor">
    <cofactor evidence="1">
        <name>Mn(2+)</name>
        <dbReference type="ChEBI" id="CHEBI:29035"/>
    </cofactor>
</comment>
<dbReference type="PROSITE" id="PS51462">
    <property type="entry name" value="NUDIX"/>
    <property type="match status" value="1"/>
</dbReference>
<dbReference type="SUPFAM" id="SSF55811">
    <property type="entry name" value="Nudix"/>
    <property type="match status" value="1"/>
</dbReference>
<accession>A0A2T4I8E2</accession>
<evidence type="ECO:0000256" key="6">
    <source>
        <dbReference type="ARBA" id="ARBA00023211"/>
    </source>
</evidence>
<dbReference type="Proteomes" id="UP000241206">
    <property type="component" value="Unassembled WGS sequence"/>
</dbReference>
<dbReference type="InterPro" id="IPR015797">
    <property type="entry name" value="NUDIX_hydrolase-like_dom_sf"/>
</dbReference>
<name>A0A2T4I8E2_9SPHN</name>
<dbReference type="InterPro" id="IPR000086">
    <property type="entry name" value="NUDIX_hydrolase_dom"/>
</dbReference>
<dbReference type="PANTHER" id="PTHR12318:SF0">
    <property type="entry name" value="ACYL-COENZYME A DIPHOSPHATASE NUDT19"/>
    <property type="match status" value="1"/>
</dbReference>
<evidence type="ECO:0000256" key="5">
    <source>
        <dbReference type="ARBA" id="ARBA00022842"/>
    </source>
</evidence>
<gene>
    <name evidence="8" type="ORF">CV103_00255</name>
</gene>
<reference evidence="8 9" key="1">
    <citation type="submission" date="2017-11" db="EMBL/GenBank/DDBJ databases">
        <title>Sphingomonas oleivorans sp. nov., isolated from oil-contaminated soil.</title>
        <authorList>
            <person name="Wang L."/>
            <person name="Chen L."/>
        </authorList>
    </citation>
    <scope>NUCLEOTIDE SEQUENCE [LARGE SCALE GENOMIC DNA]</scope>
    <source>
        <strain evidence="8 9">K101</strain>
    </source>
</reference>
<keyword evidence="5" id="KW-0460">Magnesium</keyword>
<organism evidence="8 9">
    <name type="scientific">Edaphosphingomonas fennica</name>
    <dbReference type="NCBI Taxonomy" id="114404"/>
    <lineage>
        <taxon>Bacteria</taxon>
        <taxon>Pseudomonadati</taxon>
        <taxon>Pseudomonadota</taxon>
        <taxon>Alphaproteobacteria</taxon>
        <taxon>Sphingomonadales</taxon>
        <taxon>Rhizorhabdaceae</taxon>
        <taxon>Edaphosphingomonas</taxon>
    </lineage>
</organism>
<dbReference type="GO" id="GO:0046872">
    <property type="term" value="F:metal ion binding"/>
    <property type="evidence" value="ECO:0007669"/>
    <property type="project" value="UniProtKB-KW"/>
</dbReference>
<dbReference type="GO" id="GO:0016818">
    <property type="term" value="F:hydrolase activity, acting on acid anhydrides, in phosphorus-containing anhydrides"/>
    <property type="evidence" value="ECO:0007669"/>
    <property type="project" value="InterPro"/>
</dbReference>
<evidence type="ECO:0000259" key="7">
    <source>
        <dbReference type="PROSITE" id="PS51462"/>
    </source>
</evidence>
<keyword evidence="9" id="KW-1185">Reference proteome</keyword>
<evidence type="ECO:0000256" key="4">
    <source>
        <dbReference type="ARBA" id="ARBA00022801"/>
    </source>
</evidence>
<dbReference type="Gene3D" id="3.90.79.10">
    <property type="entry name" value="Nucleoside Triphosphate Pyrophosphohydrolase"/>
    <property type="match status" value="1"/>
</dbReference>
<keyword evidence="3" id="KW-0479">Metal-binding</keyword>
<protein>
    <submittedName>
        <fullName evidence="8">NUDIX hydrolase</fullName>
    </submittedName>
</protein>
<dbReference type="InterPro" id="IPR039121">
    <property type="entry name" value="NUDT19"/>
</dbReference>
<evidence type="ECO:0000313" key="9">
    <source>
        <dbReference type="Proteomes" id="UP000241206"/>
    </source>
</evidence>